<feature type="transmembrane region" description="Helical" evidence="10">
    <location>
        <begin position="309"/>
        <end position="330"/>
    </location>
</feature>
<keyword evidence="3 10" id="KW-0812">Transmembrane</keyword>
<feature type="transmembrane region" description="Helical" evidence="10">
    <location>
        <begin position="384"/>
        <end position="402"/>
    </location>
</feature>
<feature type="transmembrane region" description="Helical" evidence="10">
    <location>
        <begin position="350"/>
        <end position="372"/>
    </location>
</feature>
<keyword evidence="13" id="KW-1185">Reference proteome</keyword>
<keyword evidence="10 11" id="KW-0961">Cell wall biogenesis/degradation</keyword>
<dbReference type="PRINTS" id="PR01806">
    <property type="entry name" value="VIRFACTRMVIN"/>
</dbReference>
<reference evidence="12 13" key="1">
    <citation type="submission" date="2022-06" db="EMBL/GenBank/DDBJ databases">
        <title>Rhizosaccharibacter gen. nov. sp. nov. KSS12, endophytic bacteria isolated from sugarcane.</title>
        <authorList>
            <person name="Pitiwittayakul N."/>
        </authorList>
    </citation>
    <scope>NUCLEOTIDE SEQUENCE [LARGE SCALE GENOMIC DNA]</scope>
    <source>
        <strain evidence="12 13">KSS12</strain>
    </source>
</reference>
<evidence type="ECO:0000256" key="10">
    <source>
        <dbReference type="HAMAP-Rule" id="MF_02078"/>
    </source>
</evidence>
<feature type="transmembrane region" description="Helical" evidence="10">
    <location>
        <begin position="131"/>
        <end position="150"/>
    </location>
</feature>
<keyword evidence="10" id="KW-0997">Cell inner membrane</keyword>
<accession>A0ABT1VY77</accession>
<keyword evidence="5 10" id="KW-0573">Peptidoglycan synthesis</keyword>
<evidence type="ECO:0000256" key="9">
    <source>
        <dbReference type="ARBA" id="ARBA00061532"/>
    </source>
</evidence>
<dbReference type="Pfam" id="PF03023">
    <property type="entry name" value="MurJ"/>
    <property type="match status" value="1"/>
</dbReference>
<protein>
    <recommendedName>
        <fullName evidence="10">Probable lipid II flippase MurJ</fullName>
    </recommendedName>
</protein>
<feature type="transmembrane region" description="Helical" evidence="10">
    <location>
        <begin position="408"/>
        <end position="426"/>
    </location>
</feature>
<dbReference type="PANTHER" id="PTHR47019:SF1">
    <property type="entry name" value="LIPID II FLIPPASE MURJ"/>
    <property type="match status" value="1"/>
</dbReference>
<feature type="transmembrane region" description="Helical" evidence="10">
    <location>
        <begin position="157"/>
        <end position="178"/>
    </location>
</feature>
<dbReference type="NCBIfam" id="TIGR01695">
    <property type="entry name" value="murJ_mviN"/>
    <property type="match status" value="1"/>
</dbReference>
<feature type="transmembrane region" description="Helical" evidence="10">
    <location>
        <begin position="184"/>
        <end position="204"/>
    </location>
</feature>
<evidence type="ECO:0000313" key="13">
    <source>
        <dbReference type="Proteomes" id="UP001524547"/>
    </source>
</evidence>
<dbReference type="CDD" id="cd13123">
    <property type="entry name" value="MATE_MurJ_like"/>
    <property type="match status" value="1"/>
</dbReference>
<feature type="transmembrane region" description="Helical" evidence="10">
    <location>
        <begin position="225"/>
        <end position="249"/>
    </location>
</feature>
<evidence type="ECO:0000313" key="12">
    <source>
        <dbReference type="EMBL" id="MCQ8240897.1"/>
    </source>
</evidence>
<evidence type="ECO:0000256" key="8">
    <source>
        <dbReference type="ARBA" id="ARBA00060041"/>
    </source>
</evidence>
<dbReference type="PIRSF" id="PIRSF002869">
    <property type="entry name" value="MviN"/>
    <property type="match status" value="1"/>
</dbReference>
<evidence type="ECO:0000256" key="7">
    <source>
        <dbReference type="ARBA" id="ARBA00023136"/>
    </source>
</evidence>
<gene>
    <name evidence="10 12" type="primary">murJ</name>
    <name evidence="12" type="ORF">NFI88_08625</name>
</gene>
<evidence type="ECO:0000256" key="2">
    <source>
        <dbReference type="ARBA" id="ARBA00022475"/>
    </source>
</evidence>
<dbReference type="PANTHER" id="PTHR47019">
    <property type="entry name" value="LIPID II FLIPPASE MURJ"/>
    <property type="match status" value="1"/>
</dbReference>
<feature type="transmembrane region" description="Helical" evidence="10">
    <location>
        <begin position="89"/>
        <end position="111"/>
    </location>
</feature>
<evidence type="ECO:0000256" key="5">
    <source>
        <dbReference type="ARBA" id="ARBA00022984"/>
    </source>
</evidence>
<evidence type="ECO:0000256" key="1">
    <source>
        <dbReference type="ARBA" id="ARBA00004651"/>
    </source>
</evidence>
<evidence type="ECO:0000256" key="6">
    <source>
        <dbReference type="ARBA" id="ARBA00022989"/>
    </source>
</evidence>
<keyword evidence="2 10" id="KW-1003">Cell membrane</keyword>
<keyword evidence="7 10" id="KW-0472">Membrane</keyword>
<organism evidence="12 13">
    <name type="scientific">Rhizosaccharibacter radicis</name>
    <dbReference type="NCBI Taxonomy" id="2782605"/>
    <lineage>
        <taxon>Bacteria</taxon>
        <taxon>Pseudomonadati</taxon>
        <taxon>Pseudomonadota</taxon>
        <taxon>Alphaproteobacteria</taxon>
        <taxon>Acetobacterales</taxon>
        <taxon>Acetobacteraceae</taxon>
        <taxon>Rhizosaccharibacter</taxon>
    </lineage>
</organism>
<name>A0ABT1VY77_9PROT</name>
<comment type="pathway">
    <text evidence="10">Cell wall biogenesis; peptidoglycan biosynthesis.</text>
</comment>
<evidence type="ECO:0000256" key="4">
    <source>
        <dbReference type="ARBA" id="ARBA00022960"/>
    </source>
</evidence>
<feature type="transmembrane region" description="Helical" evidence="10">
    <location>
        <begin position="475"/>
        <end position="501"/>
    </location>
</feature>
<comment type="subcellular location">
    <subcellularLocation>
        <location evidence="10">Cell inner membrane</location>
        <topology evidence="10">Multi-pass membrane protein</topology>
    </subcellularLocation>
    <subcellularLocation>
        <location evidence="1">Cell membrane</location>
        <topology evidence="1">Multi-pass membrane protein</topology>
    </subcellularLocation>
</comment>
<comment type="similarity">
    <text evidence="9 10 11">Belongs to the MurJ/MviN family.</text>
</comment>
<dbReference type="EMBL" id="JAMZEJ010000004">
    <property type="protein sequence ID" value="MCQ8240897.1"/>
    <property type="molecule type" value="Genomic_DNA"/>
</dbReference>
<feature type="transmembrane region" description="Helical" evidence="10">
    <location>
        <begin position="446"/>
        <end position="463"/>
    </location>
</feature>
<evidence type="ECO:0000256" key="3">
    <source>
        <dbReference type="ARBA" id="ARBA00022692"/>
    </source>
</evidence>
<dbReference type="InterPro" id="IPR051050">
    <property type="entry name" value="Lipid_II_flippase_MurJ/MviN"/>
</dbReference>
<dbReference type="InterPro" id="IPR004268">
    <property type="entry name" value="MurJ"/>
</dbReference>
<feature type="transmembrane region" description="Helical" evidence="10">
    <location>
        <begin position="269"/>
        <end position="288"/>
    </location>
</feature>
<keyword evidence="10 11" id="KW-0813">Transport</keyword>
<sequence>MLRGFLTVGGWTMASRVLGLVRDQLLAATLGVGPVQDAYQVAFRLPNLFRRLFGEGAFNSAFVPLFSGLLAREGAEVARGFAREALGVLLFWLLILTVAGEIFMPQVIGVIGYGFAPATKAIAISLSRITFPYVLLICAAALVSGVLNGLERFGVAAAAYVLFNVVGIGAILFLTPFVAGVAHAAAWGITLSGVAQLAVLMLAARRAGMGLGLPRPRLTPRMRLLMRRMLPGLVGSGVTQLNLGIDTIIGTLLPPGSVSLMYFADRVNQLPLGVLGAAAGTTMLPVLARQAQTGDEEAARRTQNSAIEYGLILTLPSALALMVLAAPILSTLFGYGHFTAHDAVLSGQSLAAYALGLPFFVLVKVLTPGFFARGDTSTPVRIGMATLALNLTLNLMLMRPLHHVGPPLASSLAAAANAAVLAFLLFRRGYLRPDRRMLSRLARMGAAAAIMAAAVGTAQRMLLPDIAQLAGLHRLALLGTLILAGMTAYALALQAMGVIRLSTVRDAVARRLKRRRSARI</sequence>
<proteinExistence type="inferred from homology"/>
<evidence type="ECO:0000256" key="11">
    <source>
        <dbReference type="PIRNR" id="PIRNR002869"/>
    </source>
</evidence>
<keyword evidence="4 10" id="KW-0133">Cell shape</keyword>
<comment type="caution">
    <text evidence="12">The sequence shown here is derived from an EMBL/GenBank/DDBJ whole genome shotgun (WGS) entry which is preliminary data.</text>
</comment>
<dbReference type="HAMAP" id="MF_02078">
    <property type="entry name" value="MurJ_MviN"/>
    <property type="match status" value="1"/>
</dbReference>
<comment type="function">
    <text evidence="8 10 11">Involved in peptidoglycan biosynthesis. Transports lipid-linked peptidoglycan precursors from the inner to the outer leaflet of the cytoplasmic membrane.</text>
</comment>
<dbReference type="RefSeq" id="WP_422919650.1">
    <property type="nucleotide sequence ID" value="NZ_JAMZEJ010000004.1"/>
</dbReference>
<dbReference type="Proteomes" id="UP001524547">
    <property type="component" value="Unassembled WGS sequence"/>
</dbReference>
<keyword evidence="6 10" id="KW-1133">Transmembrane helix</keyword>